<evidence type="ECO:0000259" key="3">
    <source>
        <dbReference type="Pfam" id="PF22939"/>
    </source>
</evidence>
<dbReference type="InterPro" id="IPR002110">
    <property type="entry name" value="Ankyrin_rpt"/>
</dbReference>
<organism evidence="5 6">
    <name type="scientific">Endocarpon pusillum (strain Z07020 / HMAS-L-300199)</name>
    <name type="common">Lichen-forming fungus</name>
    <dbReference type="NCBI Taxonomy" id="1263415"/>
    <lineage>
        <taxon>Eukaryota</taxon>
        <taxon>Fungi</taxon>
        <taxon>Dikarya</taxon>
        <taxon>Ascomycota</taxon>
        <taxon>Pezizomycotina</taxon>
        <taxon>Eurotiomycetes</taxon>
        <taxon>Chaetothyriomycetidae</taxon>
        <taxon>Verrucariales</taxon>
        <taxon>Verrucariaceae</taxon>
        <taxon>Endocarpon</taxon>
    </lineage>
</organism>
<feature type="repeat" description="ANK" evidence="2">
    <location>
        <begin position="530"/>
        <end position="562"/>
    </location>
</feature>
<dbReference type="InterPro" id="IPR056884">
    <property type="entry name" value="NPHP3-like_N"/>
</dbReference>
<feature type="domain" description="GPI inositol-deacylase winged helix" evidence="3">
    <location>
        <begin position="336"/>
        <end position="406"/>
    </location>
</feature>
<name>U1GYK2_ENDPU</name>
<dbReference type="InterPro" id="IPR054471">
    <property type="entry name" value="GPIID_WHD"/>
</dbReference>
<dbReference type="Gene3D" id="3.40.50.300">
    <property type="entry name" value="P-loop containing nucleotide triphosphate hydrolases"/>
    <property type="match status" value="1"/>
</dbReference>
<dbReference type="Pfam" id="PF12796">
    <property type="entry name" value="Ank_2"/>
    <property type="match status" value="3"/>
</dbReference>
<sequence>MAPSDSEEFELVDPLDIAKQIVLEKKPDLTKIRSWLIPTDYTASSSEYRRHLSSQAPGTGEWIRQTSQFQQWYSSEDHGSIWIKAVPGAGKSVVAASMVDSLARKEAVPVLYFFFRQIIETNQNSRSLLRDWLAQLLPSSEVLQVSLWELIEDDKVLDIISTDQLWKILLLALRSVEKAYCVVDALDEMDLDEDFLGRMNAMGNFRPAHVKVLMTSRPKQYLQRALKDPQVIHVSLEEELVKRDISVLVQQRISQFGNLSQRSKSSIQTTVCDRSQGLFLYARLMLDQIAQSIEEEQLDESTICQMVAKLPVGLEEMYNRMLFEHAAASQVNQEIQVLILQLVTQSARPLRLIEIAKAIEAIHGETGRDSKDVVRTACGSLLEIMEDEVVQILHHSFTEFLLDAERLSAGTAQFPVIDPTIAHRNIATTCLASLRGNGFRDYPDGNRANGDYKGSGSTFHLDGFDFRSVFLQYPLLEYAARNWPYHAKRYDKNDPEFLVALTQFSDMQKPQFRAWLGLVSRNDNQPIAAGNVTPLHVAASYGLSSWSEHLIKHGADVNATDSTQNTPIFWAARSGHALLVDLLLQNGANPDLDGYEGLKPLHVAASRNYSEVVKLLLIAGVSPTTSKTQDIGRFCGNAPTSVGHSPLRYASMGGHTESVVEMIPYITVAEDLEDALCWAAQGGHSQLVAALLDNSSVSPDGRLQVRHESVSVTTGGETALILAAKSLDPATVRILLDRGADAKKSSSRSINKYRQARPQGDTALHSLVKANIKKESESAAKEILMMLLASGADLEARDHEGKTPLLSTIGGVFASGVSLISMNMLIAAGANPLAADNKGGTLLHKACETSVETDAVKMLLELGANHSQRRFSDGATPLHSAVANVHYADSMIKLLVSHGAYVNVRDAQGSTPLLCAVKDIFRQKQALGALLDLRADVNLQNDLGQTCLHAF</sequence>
<reference evidence="6" key="1">
    <citation type="journal article" date="2014" name="BMC Genomics">
        <title>Genome characteristics reveal the impact of lichenization on lichen-forming fungus Endocarpon pusillum Hedwig (Verrucariales, Ascomycota).</title>
        <authorList>
            <person name="Wang Y.-Y."/>
            <person name="Liu B."/>
            <person name="Zhang X.-Y."/>
            <person name="Zhou Q.-M."/>
            <person name="Zhang T."/>
            <person name="Li H."/>
            <person name="Yu Y.-F."/>
            <person name="Zhang X.-L."/>
            <person name="Hao X.-Y."/>
            <person name="Wang M."/>
            <person name="Wang L."/>
            <person name="Wei J.-C."/>
        </authorList>
    </citation>
    <scope>NUCLEOTIDE SEQUENCE [LARGE SCALE GENOMIC DNA]</scope>
    <source>
        <strain evidence="6">Z07020 / HMAS-L-300199</strain>
    </source>
</reference>
<dbReference type="Gene3D" id="1.25.40.20">
    <property type="entry name" value="Ankyrin repeat-containing domain"/>
    <property type="match status" value="3"/>
</dbReference>
<proteinExistence type="predicted"/>
<dbReference type="AlphaFoldDB" id="U1GYK2"/>
<dbReference type="RefSeq" id="XP_007785451.1">
    <property type="nucleotide sequence ID" value="XM_007787261.1"/>
</dbReference>
<evidence type="ECO:0000256" key="1">
    <source>
        <dbReference type="ARBA" id="ARBA00022737"/>
    </source>
</evidence>
<dbReference type="PANTHER" id="PTHR10039">
    <property type="entry name" value="AMELOGENIN"/>
    <property type="match status" value="1"/>
</dbReference>
<protein>
    <submittedName>
        <fullName evidence="5">Uncharacterized protein</fullName>
    </submittedName>
</protein>
<dbReference type="Proteomes" id="UP000019373">
    <property type="component" value="Unassembled WGS sequence"/>
</dbReference>
<dbReference type="GeneID" id="19240757"/>
<dbReference type="PRINTS" id="PR01415">
    <property type="entry name" value="ANKYRIN"/>
</dbReference>
<evidence type="ECO:0000313" key="5">
    <source>
        <dbReference type="EMBL" id="ERF77241.1"/>
    </source>
</evidence>
<dbReference type="SMART" id="SM00248">
    <property type="entry name" value="ANK"/>
    <property type="match status" value="11"/>
</dbReference>
<dbReference type="HOGENOM" id="CLU_001540_0_0_1"/>
<dbReference type="InterPro" id="IPR036770">
    <property type="entry name" value="Ankyrin_rpt-contain_sf"/>
</dbReference>
<feature type="repeat" description="ANK" evidence="2">
    <location>
        <begin position="715"/>
        <end position="747"/>
    </location>
</feature>
<evidence type="ECO:0000256" key="2">
    <source>
        <dbReference type="PROSITE-ProRule" id="PRU00023"/>
    </source>
</evidence>
<dbReference type="PROSITE" id="PS50088">
    <property type="entry name" value="ANK_REPEAT"/>
    <property type="match status" value="7"/>
</dbReference>
<feature type="repeat" description="ANK" evidence="2">
    <location>
        <begin position="596"/>
        <end position="628"/>
    </location>
</feature>
<dbReference type="SUPFAM" id="SSF48403">
    <property type="entry name" value="Ankyrin repeat"/>
    <property type="match status" value="2"/>
</dbReference>
<keyword evidence="6" id="KW-1185">Reference proteome</keyword>
<dbReference type="eggNOG" id="KOG4177">
    <property type="taxonomic scope" value="Eukaryota"/>
</dbReference>
<evidence type="ECO:0000313" key="6">
    <source>
        <dbReference type="Proteomes" id="UP000019373"/>
    </source>
</evidence>
<keyword evidence="2" id="KW-0040">ANK repeat</keyword>
<feature type="repeat" description="ANK" evidence="2">
    <location>
        <begin position="838"/>
        <end position="871"/>
    </location>
</feature>
<feature type="repeat" description="ANK" evidence="2">
    <location>
        <begin position="873"/>
        <end position="907"/>
    </location>
</feature>
<dbReference type="EMBL" id="KE720645">
    <property type="protein sequence ID" value="ERF77241.1"/>
    <property type="molecule type" value="Genomic_DNA"/>
</dbReference>
<accession>U1GYK2</accession>
<gene>
    <name evidence="5" type="ORF">EPUS_05810</name>
</gene>
<dbReference type="OMA" id="DESTICQ"/>
<dbReference type="SUPFAM" id="SSF52540">
    <property type="entry name" value="P-loop containing nucleoside triphosphate hydrolases"/>
    <property type="match status" value="1"/>
</dbReference>
<dbReference type="Pfam" id="PF22939">
    <property type="entry name" value="WHD_GPIID"/>
    <property type="match status" value="1"/>
</dbReference>
<evidence type="ECO:0000259" key="4">
    <source>
        <dbReference type="Pfam" id="PF24883"/>
    </source>
</evidence>
<dbReference type="InterPro" id="IPR027417">
    <property type="entry name" value="P-loop_NTPase"/>
</dbReference>
<keyword evidence="1" id="KW-0677">Repeat</keyword>
<feature type="domain" description="Nephrocystin 3-like N-terminal" evidence="4">
    <location>
        <begin position="58"/>
        <end position="217"/>
    </location>
</feature>
<dbReference type="PANTHER" id="PTHR10039:SF16">
    <property type="entry name" value="GPI INOSITOL-DEACYLASE"/>
    <property type="match status" value="1"/>
</dbReference>
<dbReference type="Pfam" id="PF24883">
    <property type="entry name" value="NPHP3_N"/>
    <property type="match status" value="1"/>
</dbReference>
<feature type="repeat" description="ANK" evidence="2">
    <location>
        <begin position="563"/>
        <end position="595"/>
    </location>
</feature>
<dbReference type="OrthoDB" id="21416at2759"/>
<feature type="repeat" description="ANK" evidence="2">
    <location>
        <begin position="759"/>
        <end position="799"/>
    </location>
</feature>
<dbReference type="PROSITE" id="PS50297">
    <property type="entry name" value="ANK_REP_REGION"/>
    <property type="match status" value="5"/>
</dbReference>